<gene>
    <name evidence="6" type="ORF">AOC05_01900</name>
</gene>
<evidence type="ECO:0000256" key="2">
    <source>
        <dbReference type="ARBA" id="ARBA00022643"/>
    </source>
</evidence>
<feature type="region of interest" description="Disordered" evidence="4">
    <location>
        <begin position="201"/>
        <end position="227"/>
    </location>
</feature>
<accession>A0A0M5M2S7</accession>
<dbReference type="PANTHER" id="PTHR43408">
    <property type="entry name" value="FMN REDUCTASE (NADPH)"/>
    <property type="match status" value="1"/>
</dbReference>
<evidence type="ECO:0000256" key="1">
    <source>
        <dbReference type="ARBA" id="ARBA00022630"/>
    </source>
</evidence>
<evidence type="ECO:0000259" key="5">
    <source>
        <dbReference type="Pfam" id="PF03358"/>
    </source>
</evidence>
<evidence type="ECO:0000313" key="7">
    <source>
        <dbReference type="Proteomes" id="UP000062833"/>
    </source>
</evidence>
<dbReference type="NCBIfam" id="TIGR04037">
    <property type="entry name" value="LLM_duo_CE1759"/>
    <property type="match status" value="1"/>
</dbReference>
<proteinExistence type="predicted"/>
<dbReference type="InterPro" id="IPR051814">
    <property type="entry name" value="NAD(P)H-dep_FMN_reductase"/>
</dbReference>
<reference evidence="7" key="1">
    <citation type="submission" date="2015-09" db="EMBL/GenBank/DDBJ databases">
        <title>Complete genome of Arthrobacter alpinus strain R3.8.</title>
        <authorList>
            <person name="See-Too W.S."/>
            <person name="Chan K.G."/>
        </authorList>
    </citation>
    <scope>NUCLEOTIDE SEQUENCE [LARGE SCALE GENOMIC DNA]</scope>
    <source>
        <strain evidence="7">R3.8</strain>
    </source>
</reference>
<dbReference type="InterPro" id="IPR005025">
    <property type="entry name" value="FMN_Rdtase-like_dom"/>
</dbReference>
<dbReference type="InterPro" id="IPR029039">
    <property type="entry name" value="Flavoprotein-like_sf"/>
</dbReference>
<feature type="compositionally biased region" description="Low complexity" evidence="4">
    <location>
        <begin position="201"/>
        <end position="211"/>
    </location>
</feature>
<dbReference type="AlphaFoldDB" id="A0A0M5M2S7"/>
<keyword evidence="1" id="KW-0285">Flavoprotein</keyword>
<sequence>MQTHGQCVSELGVKVKRTIVVISAGLGIPSTTRMLADQLAAAVSTHLGELGAQAVLDVVDLRDYATDIANNMVSGYAGPALSDVINRVAAADAMIAVTPTFSASYSGLFKSFFDILDPKFLDGMPVLLGATGGSSRHSLVLDMAIRPLFSYLRAHTMPTAIYASPEDWGQSSGVTGLEFRISQGAGELAAALVSTPVSSVSASAPSTTPVTGFQPDHRAKRGARERTEMTSLPFEQLLAQTQRR</sequence>
<dbReference type="RefSeq" id="WP_062005215.1">
    <property type="nucleotide sequence ID" value="NZ_CP012677.1"/>
</dbReference>
<keyword evidence="3" id="KW-0560">Oxidoreductase</keyword>
<dbReference type="Proteomes" id="UP000062833">
    <property type="component" value="Chromosome"/>
</dbReference>
<dbReference type="GO" id="GO:0016491">
    <property type="term" value="F:oxidoreductase activity"/>
    <property type="evidence" value="ECO:0007669"/>
    <property type="project" value="UniProtKB-KW"/>
</dbReference>
<dbReference type="EMBL" id="CP012677">
    <property type="protein sequence ID" value="ALE91394.1"/>
    <property type="molecule type" value="Genomic_DNA"/>
</dbReference>
<dbReference type="PATRIC" id="fig|656366.3.peg.426"/>
<evidence type="ECO:0000256" key="3">
    <source>
        <dbReference type="ARBA" id="ARBA00023002"/>
    </source>
</evidence>
<evidence type="ECO:0000313" key="6">
    <source>
        <dbReference type="EMBL" id="ALE91394.1"/>
    </source>
</evidence>
<dbReference type="KEGG" id="aaq:AOC05_01900"/>
<dbReference type="Pfam" id="PF03358">
    <property type="entry name" value="FMN_red"/>
    <property type="match status" value="1"/>
</dbReference>
<evidence type="ECO:0000256" key="4">
    <source>
        <dbReference type="SAM" id="MobiDB-lite"/>
    </source>
</evidence>
<dbReference type="Gene3D" id="3.40.50.360">
    <property type="match status" value="1"/>
</dbReference>
<organism evidence="6 7">
    <name type="scientific">Arthrobacter alpinus</name>
    <dbReference type="NCBI Taxonomy" id="656366"/>
    <lineage>
        <taxon>Bacteria</taxon>
        <taxon>Bacillati</taxon>
        <taxon>Actinomycetota</taxon>
        <taxon>Actinomycetes</taxon>
        <taxon>Micrococcales</taxon>
        <taxon>Micrococcaceae</taxon>
        <taxon>Arthrobacter</taxon>
    </lineage>
</organism>
<feature type="domain" description="NADPH-dependent FMN reductase-like" evidence="5">
    <location>
        <begin position="18"/>
        <end position="168"/>
    </location>
</feature>
<name>A0A0M5M2S7_9MICC</name>
<dbReference type="OrthoDB" id="1643408at2"/>
<protein>
    <submittedName>
        <fullName evidence="6">FMN reductase</fullName>
    </submittedName>
</protein>
<dbReference type="PANTHER" id="PTHR43408:SF2">
    <property type="entry name" value="FMN REDUCTASE (NADPH)"/>
    <property type="match status" value="1"/>
</dbReference>
<dbReference type="InterPro" id="IPR023932">
    <property type="entry name" value="CE1759_FMN_reduct"/>
</dbReference>
<dbReference type="SUPFAM" id="SSF52218">
    <property type="entry name" value="Flavoproteins"/>
    <property type="match status" value="1"/>
</dbReference>
<keyword evidence="7" id="KW-1185">Reference proteome</keyword>
<keyword evidence="2" id="KW-0288">FMN</keyword>